<protein>
    <submittedName>
        <fullName evidence="2">Uncharacterized protein</fullName>
    </submittedName>
</protein>
<dbReference type="AlphaFoldDB" id="A0A9P8M2L3"/>
<proteinExistence type="predicted"/>
<comment type="caution">
    <text evidence="2">The sequence shown here is derived from an EMBL/GenBank/DDBJ whole genome shotgun (WGS) entry which is preliminary data.</text>
</comment>
<feature type="region of interest" description="Disordered" evidence="1">
    <location>
        <begin position="209"/>
        <end position="233"/>
    </location>
</feature>
<reference evidence="2 3" key="1">
    <citation type="submission" date="2020-07" db="EMBL/GenBank/DDBJ databases">
        <title>Metarhizium humberi genome.</title>
        <authorList>
            <person name="Lysoe E."/>
        </authorList>
    </citation>
    <scope>NUCLEOTIDE SEQUENCE [LARGE SCALE GENOMIC DNA]</scope>
    <source>
        <strain evidence="2 3">ESALQ1638</strain>
    </source>
</reference>
<sequence>MEHQTQKHSSSAPDKDSKPPRLPQHLSPHKNRLYLDHQFAAANLAVSHPVQPRIDAVQPILDVDNIRRQQQALVQQSRRPGHERAANTLDLVKQLDGHRVQHDVVALGALWQPREPHEVAAPPLRPTRRARRRHQGRAAASPSIARRLPQRLEQMRRRLAAAGVEAKPQPATRRGAEDVNGARRVVAVDQQVRADDIVPGQPAAVLGAVHDHGYPQPDEPRELDREVCRSRRT</sequence>
<dbReference type="Proteomes" id="UP000764110">
    <property type="component" value="Unassembled WGS sequence"/>
</dbReference>
<name>A0A9P8M2L3_9HYPO</name>
<gene>
    <name evidence="2" type="ORF">MHUMG1_09328</name>
</gene>
<evidence type="ECO:0000313" key="2">
    <source>
        <dbReference type="EMBL" id="KAH0592875.1"/>
    </source>
</evidence>
<evidence type="ECO:0000313" key="3">
    <source>
        <dbReference type="Proteomes" id="UP000764110"/>
    </source>
</evidence>
<organism evidence="2 3">
    <name type="scientific">Metarhizium humberi</name>
    <dbReference type="NCBI Taxonomy" id="2596975"/>
    <lineage>
        <taxon>Eukaryota</taxon>
        <taxon>Fungi</taxon>
        <taxon>Dikarya</taxon>
        <taxon>Ascomycota</taxon>
        <taxon>Pezizomycotina</taxon>
        <taxon>Sordariomycetes</taxon>
        <taxon>Hypocreomycetidae</taxon>
        <taxon>Hypocreales</taxon>
        <taxon>Clavicipitaceae</taxon>
        <taxon>Metarhizium</taxon>
    </lineage>
</organism>
<feature type="region of interest" description="Disordered" evidence="1">
    <location>
        <begin position="1"/>
        <end position="30"/>
    </location>
</feature>
<evidence type="ECO:0000256" key="1">
    <source>
        <dbReference type="SAM" id="MobiDB-lite"/>
    </source>
</evidence>
<accession>A0A9P8M2L3</accession>
<keyword evidence="3" id="KW-1185">Reference proteome</keyword>
<dbReference type="EMBL" id="JACEFI010000025">
    <property type="protein sequence ID" value="KAH0592875.1"/>
    <property type="molecule type" value="Genomic_DNA"/>
</dbReference>